<keyword evidence="2" id="KW-1185">Reference proteome</keyword>
<dbReference type="Proteomes" id="UP000220959">
    <property type="component" value="Unassembled WGS sequence"/>
</dbReference>
<proteinExistence type="predicted"/>
<evidence type="ECO:0000313" key="1">
    <source>
        <dbReference type="EMBL" id="PDX60909.1"/>
    </source>
</evidence>
<organism evidence="1 2">
    <name type="scientific">Faecalibacterium langellae</name>
    <dbReference type="NCBI Taxonomy" id="3435293"/>
    <lineage>
        <taxon>Bacteria</taxon>
        <taxon>Bacillati</taxon>
        <taxon>Bacillota</taxon>
        <taxon>Clostridia</taxon>
        <taxon>Eubacteriales</taxon>
        <taxon>Oscillospiraceae</taxon>
        <taxon>Faecalibacterium</taxon>
    </lineage>
</organism>
<gene>
    <name evidence="1" type="ORF">CGS49_09495</name>
</gene>
<accession>A0ACC9CYL8</accession>
<comment type="caution">
    <text evidence="1">The sequence shown here is derived from an EMBL/GenBank/DDBJ whole genome shotgun (WGS) entry which is preliminary data.</text>
</comment>
<dbReference type="EMBL" id="NMTR01000021">
    <property type="protein sequence ID" value="PDX60909.1"/>
    <property type="molecule type" value="Genomic_DNA"/>
</dbReference>
<reference evidence="1 2" key="1">
    <citation type="journal article" date="2017" name="Front. Microbiol.">
        <title>New Insights into the Diversity of the Genus Faecalibacterium.</title>
        <authorList>
            <person name="Benevides L."/>
            <person name="Burman S."/>
            <person name="Martin R."/>
            <person name="Robert V."/>
            <person name="Thomas M."/>
            <person name="Miquel S."/>
            <person name="Chain F."/>
            <person name="Sokol H."/>
            <person name="Bermudez-Humaran L.G."/>
            <person name="Morrison M."/>
            <person name="Langella P."/>
            <person name="Azevedo V.A."/>
            <person name="Chatel J.M."/>
            <person name="Soares S."/>
        </authorList>
    </citation>
    <scope>NUCLEOTIDE SEQUENCE [LARGE SCALE GENOMIC DNA]</scope>
    <source>
        <strain evidence="2">CNCM I-4541</strain>
    </source>
</reference>
<sequence>MQNNPWVKDFPILAADENGNRLVYLDSAATTQHPTQVLDAVTNYYKHDNANPHRGVYELAMRATDAHEGARHRVAQFFHAQDDEIVFTQNTTESLNLVAYSYGMHFLHEGDEIVISVAEHHSNLVPWQRVAEATGAKLVYLYPNAAGYLTEEELDRKITAKTRLVAVGMVSNVLGLRAPVEAIVARAHAVGAVVVLDCAQSAPHMPVDVKKLDVDFAACSAHKLYAPMGMGALYARAELLDKMPPFLSGGDMIGAVHEHSATWAEGPRKFEAGTRNVGGEVGFAAALDYMDAIGWDAMMAHEHTLLDRMLKGMAQMPWLTVYGDPTAANRFGVVSFNVNDVHPHDVATILDAGGVAVRAGHHCAQPLMDFLGIGSCCRASVAVYNTEADVDALLENLENVRKVMGL</sequence>
<evidence type="ECO:0000313" key="2">
    <source>
        <dbReference type="Proteomes" id="UP000220959"/>
    </source>
</evidence>
<name>A0ACC9CYL8_9FIRM</name>
<protein>
    <submittedName>
        <fullName evidence="1">Cysteine desulfurase</fullName>
    </submittedName>
</protein>